<feature type="region of interest" description="Disordered" evidence="2">
    <location>
        <begin position="733"/>
        <end position="756"/>
    </location>
</feature>
<sequence length="908" mass="103950">MSIFETNTPAFTSTSATATEEKNVPTQAEVVQKYKTKELIDFLSKEENLKLSETAIKILEKQEITDRAFFKITEEKLEKWGIPGEPASDLADFAKELGKHKLKSFSFYKTLKDLNEVLEKYGIVSEDITRIPQFIPPTHNINESISEFKLCIDDILHKIKNIGPVNIIDEENTGCVDYAIKKIISEMLEEIICITEGKQNQVTMGICQNLLQYRSACDMNINMNKKKRKVDEAFDPDYDYVYGIVSTGIDWYFILHSTEGIYCTSRTEYRISLTENALKDDTELHKNVKRVLEVIVGFLKDRAVGSEEPATKKRRIMSSELELLKQRITELEAENVEIAELRKKNAELRKENTDFRMKFANFESERAELKRRIAKTLRMTEEERTRRDAENVKLRATIEKLKSENIEVRDRLTKVEQNQSLNDNSSNNSSPSFIAILKVIMVPTNSAKRLNGKSLKEKDMDSFLLEAHKKIVSSEIKQHNKEKKLLRESAKNQVLAVTSVDSKLTCDKKTVTNGNDQDLKLSLSIGDNISAPSSIEDNLSYDTKMITYTDSEDVPSDEMSGLIVIQPLDRNQVTEQTLKHELSRPISSVASVKLHDKSILNNTIEGSIQRLAYWIDEAMRMGLKEILCLYHYSLEFEKKVKNITADGKTKDKTARSMIYKDMLQYLPNVTLGNLQIWTHRAKNILMLFGEKGVGIDRIKLVTCSASDISRLINTQIQNIIDYVNNKTFTNNDQSHVTSKSHDLSPATPQASVSPISIPRTKPTYDRSYFRNKTLDQYPNLYREYSSEDFDYYGITDKTLCGPSRTCPLCKLDHDDEKSIEDRIRSKLYKTYKKETGNELWQLPKAVINMLAESCFSASGQASDFKPITFEARPEPELIIKSVLKHFTYLKFGNSFRGIDNYSFTSPQP</sequence>
<reference evidence="3 4" key="1">
    <citation type="submission" date="2017-11" db="EMBL/GenBank/DDBJ databases">
        <title>The genome of Rhizophagus clarus HR1 reveals common genetic basis of auxotrophy among arbuscular mycorrhizal fungi.</title>
        <authorList>
            <person name="Kobayashi Y."/>
        </authorList>
    </citation>
    <scope>NUCLEOTIDE SEQUENCE [LARGE SCALE GENOMIC DNA]</scope>
    <source>
        <strain evidence="3 4">HR1</strain>
    </source>
</reference>
<organism evidence="3 4">
    <name type="scientific">Rhizophagus clarus</name>
    <dbReference type="NCBI Taxonomy" id="94130"/>
    <lineage>
        <taxon>Eukaryota</taxon>
        <taxon>Fungi</taxon>
        <taxon>Fungi incertae sedis</taxon>
        <taxon>Mucoromycota</taxon>
        <taxon>Glomeromycotina</taxon>
        <taxon>Glomeromycetes</taxon>
        <taxon>Glomerales</taxon>
        <taxon>Glomeraceae</taxon>
        <taxon>Rhizophagus</taxon>
    </lineage>
</organism>
<evidence type="ECO:0000256" key="2">
    <source>
        <dbReference type="SAM" id="MobiDB-lite"/>
    </source>
</evidence>
<dbReference type="AlphaFoldDB" id="A0A2Z6QSW3"/>
<keyword evidence="4" id="KW-1185">Reference proteome</keyword>
<accession>A0A2Z6QSW3</accession>
<evidence type="ECO:0000256" key="1">
    <source>
        <dbReference type="SAM" id="Coils"/>
    </source>
</evidence>
<feature type="compositionally biased region" description="Low complexity" evidence="2">
    <location>
        <begin position="1"/>
        <end position="18"/>
    </location>
</feature>
<evidence type="ECO:0000313" key="4">
    <source>
        <dbReference type="Proteomes" id="UP000247702"/>
    </source>
</evidence>
<gene>
    <name evidence="3" type="ORF">RclHR1_02180005</name>
</gene>
<evidence type="ECO:0000313" key="3">
    <source>
        <dbReference type="EMBL" id="GBB93463.1"/>
    </source>
</evidence>
<keyword evidence="1" id="KW-0175">Coiled coil</keyword>
<dbReference type="EMBL" id="BEXD01001313">
    <property type="protein sequence ID" value="GBB93463.1"/>
    <property type="molecule type" value="Genomic_DNA"/>
</dbReference>
<dbReference type="Gene3D" id="1.10.150.50">
    <property type="entry name" value="Transcription Factor, Ets-1"/>
    <property type="match status" value="1"/>
</dbReference>
<comment type="caution">
    <text evidence="3">The sequence shown here is derived from an EMBL/GenBank/DDBJ whole genome shotgun (WGS) entry which is preliminary data.</text>
</comment>
<feature type="region of interest" description="Disordered" evidence="2">
    <location>
        <begin position="1"/>
        <end position="23"/>
    </location>
</feature>
<name>A0A2Z6QSW3_9GLOM</name>
<protein>
    <submittedName>
        <fullName evidence="3">Uncharacterized protein</fullName>
    </submittedName>
</protein>
<dbReference type="InterPro" id="IPR013761">
    <property type="entry name" value="SAM/pointed_sf"/>
</dbReference>
<feature type="coiled-coil region" evidence="1">
    <location>
        <begin position="314"/>
        <end position="418"/>
    </location>
</feature>
<proteinExistence type="predicted"/>
<dbReference type="Proteomes" id="UP000247702">
    <property type="component" value="Unassembled WGS sequence"/>
</dbReference>